<dbReference type="SUPFAM" id="SSF51735">
    <property type="entry name" value="NAD(P)-binding Rossmann-fold domains"/>
    <property type="match status" value="1"/>
</dbReference>
<dbReference type="PANTHER" id="PTHR43490:SF98">
    <property type="entry name" value="OS02G0640600 PROTEIN"/>
    <property type="match status" value="1"/>
</dbReference>
<dbReference type="GO" id="GO:0016491">
    <property type="term" value="F:oxidoreductase activity"/>
    <property type="evidence" value="ECO:0007669"/>
    <property type="project" value="UniProtKB-KW"/>
</dbReference>
<comment type="caution">
    <text evidence="4">The sequence shown here is derived from an EMBL/GenBank/DDBJ whole genome shotgun (WGS) entry which is preliminary data.</text>
</comment>
<dbReference type="EMBL" id="JARAOO010000007">
    <property type="protein sequence ID" value="KAJ7961080.1"/>
    <property type="molecule type" value="Genomic_DNA"/>
</dbReference>
<comment type="similarity">
    <text evidence="1">Belongs to the short-chain dehydrogenases/reductases (SDR) family.</text>
</comment>
<dbReference type="Pfam" id="PF00106">
    <property type="entry name" value="adh_short"/>
    <property type="match status" value="1"/>
</dbReference>
<evidence type="ECO:0000313" key="5">
    <source>
        <dbReference type="Proteomes" id="UP001163823"/>
    </source>
</evidence>
<dbReference type="PANTHER" id="PTHR43490">
    <property type="entry name" value="(+)-NEOMENTHOL DEHYDROGENASE"/>
    <property type="match status" value="1"/>
</dbReference>
<keyword evidence="3" id="KW-0560">Oxidoreductase</keyword>
<name>A0AAD7PNG6_QUISA</name>
<dbReference type="Gene3D" id="3.40.50.2000">
    <property type="entry name" value="Glycogen Phosphorylase B"/>
    <property type="match status" value="1"/>
</dbReference>
<reference evidence="4" key="1">
    <citation type="journal article" date="2023" name="Science">
        <title>Elucidation of the pathway for biosynthesis of saponin adjuvants from the soapbark tree.</title>
        <authorList>
            <person name="Reed J."/>
            <person name="Orme A."/>
            <person name="El-Demerdash A."/>
            <person name="Owen C."/>
            <person name="Martin L.B.B."/>
            <person name="Misra R.C."/>
            <person name="Kikuchi S."/>
            <person name="Rejzek M."/>
            <person name="Martin A.C."/>
            <person name="Harkess A."/>
            <person name="Leebens-Mack J."/>
            <person name="Louveau T."/>
            <person name="Stephenson M.J."/>
            <person name="Osbourn A."/>
        </authorList>
    </citation>
    <scope>NUCLEOTIDE SEQUENCE</scope>
    <source>
        <strain evidence="4">S10</strain>
    </source>
</reference>
<dbReference type="SUPFAM" id="SSF53756">
    <property type="entry name" value="UDP-Glycosyltransferase/glycogen phosphorylase"/>
    <property type="match status" value="1"/>
</dbReference>
<keyword evidence="2" id="KW-0521">NADP</keyword>
<dbReference type="KEGG" id="qsa:O6P43_016470"/>
<dbReference type="InterPro" id="IPR036291">
    <property type="entry name" value="NAD(P)-bd_dom_sf"/>
</dbReference>
<dbReference type="InterPro" id="IPR002347">
    <property type="entry name" value="SDR_fam"/>
</dbReference>
<sequence>MLSMAETDKHLNIALFPWLAFGHILPNFELAKLLAQRGHTITLISTPQNSNRLPPIPQHLKQPINLLRLPILPKNKANFPENAEFITDVPTNKLPHLKMAYDGLQESLAQFLKTSSLDWILYDFSADWLPPIANSLNIPYAFFNVCLAWTVCFFNTPATQLGSASVIRTTPEDYLGPPNWVPFQSNIGLRLHEVNKMFEGYIDKETGLTTGFDLDKAISNCDLFVVRSCTELESEWLNLLGEIYKKPVVLVGHRKINMLFLYAVGTGSNKGIGFGICKQLASKGITVVLTARDDERGLEEVEKLKEFDLHGHVLFHQLDVSDTASVTSLADFIKTQFGKLDVLVWI</sequence>
<evidence type="ECO:0000256" key="3">
    <source>
        <dbReference type="ARBA" id="ARBA00023002"/>
    </source>
</evidence>
<keyword evidence="5" id="KW-1185">Reference proteome</keyword>
<accession>A0AAD7PNG6</accession>
<protein>
    <submittedName>
        <fullName evidence="4">UDP-glycosyltransferase</fullName>
    </submittedName>
</protein>
<dbReference type="Proteomes" id="UP001163823">
    <property type="component" value="Chromosome 7"/>
</dbReference>
<proteinExistence type="inferred from homology"/>
<organism evidence="4 5">
    <name type="scientific">Quillaja saponaria</name>
    <name type="common">Soap bark tree</name>
    <dbReference type="NCBI Taxonomy" id="32244"/>
    <lineage>
        <taxon>Eukaryota</taxon>
        <taxon>Viridiplantae</taxon>
        <taxon>Streptophyta</taxon>
        <taxon>Embryophyta</taxon>
        <taxon>Tracheophyta</taxon>
        <taxon>Spermatophyta</taxon>
        <taxon>Magnoliopsida</taxon>
        <taxon>eudicotyledons</taxon>
        <taxon>Gunneridae</taxon>
        <taxon>Pentapetalae</taxon>
        <taxon>rosids</taxon>
        <taxon>fabids</taxon>
        <taxon>Fabales</taxon>
        <taxon>Quillajaceae</taxon>
        <taxon>Quillaja</taxon>
    </lineage>
</organism>
<dbReference type="Gene3D" id="3.40.50.720">
    <property type="entry name" value="NAD(P)-binding Rossmann-like Domain"/>
    <property type="match status" value="1"/>
</dbReference>
<gene>
    <name evidence="4" type="ORF">O6P43_016470</name>
</gene>
<evidence type="ECO:0000313" key="4">
    <source>
        <dbReference type="EMBL" id="KAJ7961080.1"/>
    </source>
</evidence>
<evidence type="ECO:0000256" key="2">
    <source>
        <dbReference type="ARBA" id="ARBA00022857"/>
    </source>
</evidence>
<evidence type="ECO:0000256" key="1">
    <source>
        <dbReference type="ARBA" id="ARBA00006484"/>
    </source>
</evidence>
<dbReference type="AlphaFoldDB" id="A0AAD7PNG6"/>
<dbReference type="GO" id="GO:0016020">
    <property type="term" value="C:membrane"/>
    <property type="evidence" value="ECO:0007669"/>
    <property type="project" value="TreeGrafter"/>
</dbReference>